<dbReference type="RefSeq" id="WP_076354398.1">
    <property type="nucleotide sequence ID" value="NZ_CP033926.1"/>
</dbReference>
<keyword evidence="4" id="KW-1185">Reference proteome</keyword>
<evidence type="ECO:0000313" key="1">
    <source>
        <dbReference type="EMBL" id="AZB00015.1"/>
    </source>
</evidence>
<evidence type="ECO:0000313" key="3">
    <source>
        <dbReference type="Proteomes" id="UP000186106"/>
    </source>
</evidence>
<dbReference type="EMBL" id="FTNZ01000005">
    <property type="protein sequence ID" value="SIS35985.1"/>
    <property type="molecule type" value="Genomic_DNA"/>
</dbReference>
<reference evidence="2 3" key="1">
    <citation type="submission" date="2017-01" db="EMBL/GenBank/DDBJ databases">
        <authorList>
            <person name="Mah S.A."/>
            <person name="Swanson W.J."/>
            <person name="Moy G.W."/>
            <person name="Vacquier V.D."/>
        </authorList>
    </citation>
    <scope>NUCLEOTIDE SEQUENCE [LARGE SCALE GENOMIC DNA]</scope>
    <source>
        <strain evidence="2 3">DSM 16927</strain>
    </source>
</reference>
<evidence type="ECO:0000313" key="2">
    <source>
        <dbReference type="EMBL" id="SIS35985.1"/>
    </source>
</evidence>
<evidence type="ECO:0000313" key="4">
    <source>
        <dbReference type="Proteomes" id="UP000279541"/>
    </source>
</evidence>
<dbReference type="PROSITE" id="PS51257">
    <property type="entry name" value="PROKAR_LIPOPROTEIN"/>
    <property type="match status" value="1"/>
</dbReference>
<proteinExistence type="predicted"/>
<sequence length="152" mass="17757">MKRIFFLILFSLTLISCSEKKQNVYKVTLVNFNIGIVLKKNHLYLKEYKRYLTIFSKKNEELESIKLMEDNGTGANSYLYQDKNNYIIIDCDGSWYSIDKKKGNISLIGNFWLKEPPKNYLGTFMLTSDSNKINFVKQEEVKLSDIYKYGGG</sequence>
<dbReference type="STRING" id="112234.SAMN05421768_1054"/>
<dbReference type="OrthoDB" id="1376078at2"/>
<dbReference type="Proteomes" id="UP000279541">
    <property type="component" value="Chromosome"/>
</dbReference>
<accession>A0A1N7IFX8</accession>
<dbReference type="AlphaFoldDB" id="A0A1N7IFX8"/>
<reference evidence="1 4" key="2">
    <citation type="submission" date="2018-11" db="EMBL/GenBank/DDBJ databases">
        <title>Proposal to divide the Flavobacteriaceae and reorganize its genera based on Amino Acid Identity values calculated from whole genome sequences.</title>
        <authorList>
            <person name="Nicholson A.C."/>
            <person name="Gulvik C.A."/>
            <person name="Whitney A.M."/>
            <person name="Humrighouse B.W."/>
            <person name="Bell M."/>
            <person name="Holmes B."/>
            <person name="Steigerwalt A.G."/>
            <person name="Villarma A."/>
            <person name="Sheth M."/>
            <person name="Batra D."/>
            <person name="Pryor J."/>
            <person name="Bernardet J.-F."/>
            <person name="Hugo C."/>
            <person name="Kampfer P."/>
            <person name="Newman J."/>
            <person name="McQuiston J.R."/>
        </authorList>
    </citation>
    <scope>NUCLEOTIDE SEQUENCE [LARGE SCALE GENOMIC DNA]</scope>
    <source>
        <strain evidence="1 4">DSM 16927</strain>
    </source>
</reference>
<protein>
    <recommendedName>
        <fullName evidence="5">Lipoprotein</fullName>
    </recommendedName>
</protein>
<name>A0A1N7IFX8_9FLAO</name>
<organism evidence="2 3">
    <name type="scientific">Chryseobacterium joostei</name>
    <dbReference type="NCBI Taxonomy" id="112234"/>
    <lineage>
        <taxon>Bacteria</taxon>
        <taxon>Pseudomonadati</taxon>
        <taxon>Bacteroidota</taxon>
        <taxon>Flavobacteriia</taxon>
        <taxon>Flavobacteriales</taxon>
        <taxon>Weeksellaceae</taxon>
        <taxon>Chryseobacterium group</taxon>
        <taxon>Chryseobacterium</taxon>
    </lineage>
</organism>
<dbReference type="Proteomes" id="UP000186106">
    <property type="component" value="Unassembled WGS sequence"/>
</dbReference>
<dbReference type="KEGG" id="cjt:EG359_10435"/>
<evidence type="ECO:0008006" key="5">
    <source>
        <dbReference type="Google" id="ProtNLM"/>
    </source>
</evidence>
<dbReference type="EMBL" id="CP033926">
    <property type="protein sequence ID" value="AZB00015.1"/>
    <property type="molecule type" value="Genomic_DNA"/>
</dbReference>
<gene>
    <name evidence="1" type="ORF">EG359_10435</name>
    <name evidence="2" type="ORF">SAMN05421768_1054</name>
</gene>